<reference evidence="1 2" key="1">
    <citation type="journal article" date="2019" name="New Phytol.">
        <title>Comparative genomics reveals unique wood-decay strategies and fruiting body development in the Schizophyllaceae.</title>
        <authorList>
            <person name="Almasi E."/>
            <person name="Sahu N."/>
            <person name="Krizsan K."/>
            <person name="Balint B."/>
            <person name="Kovacs G.M."/>
            <person name="Kiss B."/>
            <person name="Cseklye J."/>
            <person name="Drula E."/>
            <person name="Henrissat B."/>
            <person name="Nagy I."/>
            <person name="Chovatia M."/>
            <person name="Adam C."/>
            <person name="LaButti K."/>
            <person name="Lipzen A."/>
            <person name="Riley R."/>
            <person name="Grigoriev I.V."/>
            <person name="Nagy L.G."/>
        </authorList>
    </citation>
    <scope>NUCLEOTIDE SEQUENCE [LARGE SCALE GENOMIC DNA]</scope>
    <source>
        <strain evidence="1 2">NL-1724</strain>
    </source>
</reference>
<sequence>MLLNTCPHCALTRRRYHRLSPPSYGVSLIDLVVTKKSNVIGSVMTVNQGAIHRPRTTITNWRSICLRCVEVRMGSTPIVSANVDQCAYMRTLSSGPLRRLSNRPPRRGTLHACVCNRWGSCHAARESTPSHDSALSTYTTLPNVLVIQSVRYMETWRTLIFPSSTP</sequence>
<name>A0A550C716_9AGAR</name>
<proteinExistence type="predicted"/>
<organism evidence="1 2">
    <name type="scientific">Schizophyllum amplum</name>
    <dbReference type="NCBI Taxonomy" id="97359"/>
    <lineage>
        <taxon>Eukaryota</taxon>
        <taxon>Fungi</taxon>
        <taxon>Dikarya</taxon>
        <taxon>Basidiomycota</taxon>
        <taxon>Agaricomycotina</taxon>
        <taxon>Agaricomycetes</taxon>
        <taxon>Agaricomycetidae</taxon>
        <taxon>Agaricales</taxon>
        <taxon>Schizophyllaceae</taxon>
        <taxon>Schizophyllum</taxon>
    </lineage>
</organism>
<protein>
    <submittedName>
        <fullName evidence="1">Uncharacterized protein</fullName>
    </submittedName>
</protein>
<evidence type="ECO:0000313" key="2">
    <source>
        <dbReference type="Proteomes" id="UP000320762"/>
    </source>
</evidence>
<dbReference type="EMBL" id="VDMD01000021">
    <property type="protein sequence ID" value="TRM60583.1"/>
    <property type="molecule type" value="Genomic_DNA"/>
</dbReference>
<evidence type="ECO:0000313" key="1">
    <source>
        <dbReference type="EMBL" id="TRM60583.1"/>
    </source>
</evidence>
<dbReference type="AlphaFoldDB" id="A0A550C716"/>
<gene>
    <name evidence="1" type="ORF">BD626DRAFT_126780</name>
</gene>
<keyword evidence="2" id="KW-1185">Reference proteome</keyword>
<accession>A0A550C716</accession>
<comment type="caution">
    <text evidence="1">The sequence shown here is derived from an EMBL/GenBank/DDBJ whole genome shotgun (WGS) entry which is preliminary data.</text>
</comment>
<dbReference type="Proteomes" id="UP000320762">
    <property type="component" value="Unassembled WGS sequence"/>
</dbReference>